<dbReference type="InterPro" id="IPR002347">
    <property type="entry name" value="SDR_fam"/>
</dbReference>
<dbReference type="NCBIfam" id="NF005559">
    <property type="entry name" value="PRK07231.1"/>
    <property type="match status" value="1"/>
</dbReference>
<dbReference type="PROSITE" id="PS00061">
    <property type="entry name" value="ADH_SHORT"/>
    <property type="match status" value="1"/>
</dbReference>
<dbReference type="PRINTS" id="PR00081">
    <property type="entry name" value="GDHRDH"/>
</dbReference>
<dbReference type="RefSeq" id="WP_061164597.1">
    <property type="nucleotide sequence ID" value="NZ_FCOI02000043.1"/>
</dbReference>
<name>A0A158DJ69_9BURK</name>
<dbReference type="FunFam" id="3.40.50.720:FF:000084">
    <property type="entry name" value="Short-chain dehydrogenase reductase"/>
    <property type="match status" value="1"/>
</dbReference>
<dbReference type="STRING" id="1777137.AWB76_07044"/>
<dbReference type="PANTHER" id="PTHR43669">
    <property type="entry name" value="5-KETO-D-GLUCONATE 5-REDUCTASE"/>
    <property type="match status" value="1"/>
</dbReference>
<sequence length="278" mass="29110">MPMNGSSQNNDWLGLANRVCVVTGAASGIGAETARQLSLAGAYVALLDRNFHGCAAIADEIVERGGRAIAIAADVTRTSDLQGAATKVANELGPCEILVNNVGVLTAAALVSIEVDKWDQTISTNLTGSLICTQTFVKQMIENDGGGSIVNVSSIAAEQPFSNGGAYSVSKAGLSMLTRVLSVELKQHRIRCNGVAPAFVRTALSDSVYRDPAVVKKRAEMVPVGRIGTPFDIANVIAFLASDRSSYINGQQILVDGGLTQALMDTVPRPGFDSRADE</sequence>
<accession>A0A158DJ69</accession>
<dbReference type="Pfam" id="PF13561">
    <property type="entry name" value="adh_short_C2"/>
    <property type="match status" value="1"/>
</dbReference>
<dbReference type="Gene3D" id="3.40.50.720">
    <property type="entry name" value="NAD(P)-binding Rossmann-like Domain"/>
    <property type="match status" value="1"/>
</dbReference>
<reference evidence="4" key="1">
    <citation type="submission" date="2016-01" db="EMBL/GenBank/DDBJ databases">
        <authorList>
            <person name="Peeters Charlotte."/>
        </authorList>
    </citation>
    <scope>NUCLEOTIDE SEQUENCE [LARGE SCALE GENOMIC DNA]</scope>
</reference>
<keyword evidence="2" id="KW-0560">Oxidoreductase</keyword>
<proteinExistence type="inferred from homology"/>
<evidence type="ECO:0000256" key="2">
    <source>
        <dbReference type="ARBA" id="ARBA00023002"/>
    </source>
</evidence>
<protein>
    <submittedName>
        <fullName evidence="3">Short-chain dehydrogenase/reductase SDR</fullName>
    </submittedName>
</protein>
<dbReference type="GO" id="GO:0016491">
    <property type="term" value="F:oxidoreductase activity"/>
    <property type="evidence" value="ECO:0007669"/>
    <property type="project" value="UniProtKB-KW"/>
</dbReference>
<dbReference type="CDD" id="cd05233">
    <property type="entry name" value="SDR_c"/>
    <property type="match status" value="1"/>
</dbReference>
<dbReference type="InterPro" id="IPR036291">
    <property type="entry name" value="NAD(P)-bd_dom_sf"/>
</dbReference>
<evidence type="ECO:0000313" key="4">
    <source>
        <dbReference type="Proteomes" id="UP000054624"/>
    </source>
</evidence>
<dbReference type="AlphaFoldDB" id="A0A158DJ69"/>
<dbReference type="PANTHER" id="PTHR43669:SF14">
    <property type="entry name" value="OXIDOREDUCTASE"/>
    <property type="match status" value="1"/>
</dbReference>
<dbReference type="EMBL" id="FCOI02000043">
    <property type="protein sequence ID" value="SAK94669.1"/>
    <property type="molecule type" value="Genomic_DNA"/>
</dbReference>
<keyword evidence="4" id="KW-1185">Reference proteome</keyword>
<evidence type="ECO:0000313" key="3">
    <source>
        <dbReference type="EMBL" id="SAK94669.1"/>
    </source>
</evidence>
<dbReference type="SUPFAM" id="SSF51735">
    <property type="entry name" value="NAD(P)-binding Rossmann-fold domains"/>
    <property type="match status" value="1"/>
</dbReference>
<dbReference type="Proteomes" id="UP000054624">
    <property type="component" value="Unassembled WGS sequence"/>
</dbReference>
<dbReference type="PRINTS" id="PR00080">
    <property type="entry name" value="SDRFAMILY"/>
</dbReference>
<organism evidence="3 4">
    <name type="scientific">Caballeronia temeraria</name>
    <dbReference type="NCBI Taxonomy" id="1777137"/>
    <lineage>
        <taxon>Bacteria</taxon>
        <taxon>Pseudomonadati</taxon>
        <taxon>Pseudomonadota</taxon>
        <taxon>Betaproteobacteria</taxon>
        <taxon>Burkholderiales</taxon>
        <taxon>Burkholderiaceae</taxon>
        <taxon>Caballeronia</taxon>
    </lineage>
</organism>
<dbReference type="InterPro" id="IPR020904">
    <property type="entry name" value="Sc_DH/Rdtase_CS"/>
</dbReference>
<dbReference type="OrthoDB" id="9806974at2"/>
<gene>
    <name evidence="3" type="ORF">AWB76_07044</name>
</gene>
<evidence type="ECO:0000256" key="1">
    <source>
        <dbReference type="ARBA" id="ARBA00006484"/>
    </source>
</evidence>
<comment type="similarity">
    <text evidence="1">Belongs to the short-chain dehydrogenases/reductases (SDR) family.</text>
</comment>